<accession>A0AAD9AXL0</accession>
<feature type="chain" id="PRO_5042010945" evidence="2">
    <location>
        <begin position="19"/>
        <end position="109"/>
    </location>
</feature>
<organism evidence="3 4">
    <name type="scientific">Colletotrichum chrysophilum</name>
    <dbReference type="NCBI Taxonomy" id="1836956"/>
    <lineage>
        <taxon>Eukaryota</taxon>
        <taxon>Fungi</taxon>
        <taxon>Dikarya</taxon>
        <taxon>Ascomycota</taxon>
        <taxon>Pezizomycotina</taxon>
        <taxon>Sordariomycetes</taxon>
        <taxon>Hypocreomycetidae</taxon>
        <taxon>Glomerellales</taxon>
        <taxon>Glomerellaceae</taxon>
        <taxon>Colletotrichum</taxon>
        <taxon>Colletotrichum gloeosporioides species complex</taxon>
    </lineage>
</organism>
<dbReference type="EMBL" id="JAQOWY010000018">
    <property type="protein sequence ID" value="KAK1855687.1"/>
    <property type="molecule type" value="Genomic_DNA"/>
</dbReference>
<protein>
    <submittedName>
        <fullName evidence="3">Uncharacterized protein</fullName>
    </submittedName>
</protein>
<feature type="region of interest" description="Disordered" evidence="1">
    <location>
        <begin position="85"/>
        <end position="109"/>
    </location>
</feature>
<keyword evidence="4" id="KW-1185">Reference proteome</keyword>
<name>A0AAD9AXL0_9PEZI</name>
<evidence type="ECO:0000313" key="3">
    <source>
        <dbReference type="EMBL" id="KAK1855687.1"/>
    </source>
</evidence>
<dbReference type="AlphaFoldDB" id="A0AAD9AXL0"/>
<comment type="caution">
    <text evidence="3">The sequence shown here is derived from an EMBL/GenBank/DDBJ whole genome shotgun (WGS) entry which is preliminary data.</text>
</comment>
<evidence type="ECO:0000256" key="1">
    <source>
        <dbReference type="SAM" id="MobiDB-lite"/>
    </source>
</evidence>
<sequence length="109" mass="11720">MLFSEIFAVLLACASVAAADCRTQSYRGTVYKDGTAAECTGRASAVCQPGQTQEKLRYSYDGDVYNEGNGCAVAKAHRRNFTVDAEDEDAHGKGGGMETQRTSGWVRRG</sequence>
<reference evidence="3" key="1">
    <citation type="submission" date="2023-01" db="EMBL/GenBank/DDBJ databases">
        <title>Colletotrichum chrysophilum M932 genome sequence.</title>
        <authorList>
            <person name="Baroncelli R."/>
        </authorList>
    </citation>
    <scope>NUCLEOTIDE SEQUENCE</scope>
    <source>
        <strain evidence="3">M932</strain>
    </source>
</reference>
<gene>
    <name evidence="3" type="ORF">CCHR01_01701</name>
</gene>
<keyword evidence="2" id="KW-0732">Signal</keyword>
<evidence type="ECO:0000256" key="2">
    <source>
        <dbReference type="SAM" id="SignalP"/>
    </source>
</evidence>
<dbReference type="Proteomes" id="UP001243330">
    <property type="component" value="Unassembled WGS sequence"/>
</dbReference>
<feature type="signal peptide" evidence="2">
    <location>
        <begin position="1"/>
        <end position="18"/>
    </location>
</feature>
<proteinExistence type="predicted"/>
<evidence type="ECO:0000313" key="4">
    <source>
        <dbReference type="Proteomes" id="UP001243330"/>
    </source>
</evidence>